<feature type="domain" description="Mixed lineage kinase" evidence="2">
    <location>
        <begin position="73"/>
        <end position="144"/>
    </location>
</feature>
<dbReference type="CDD" id="cd21037">
    <property type="entry name" value="MLKL_NTD"/>
    <property type="match status" value="1"/>
</dbReference>
<feature type="compositionally biased region" description="Basic residues" evidence="1">
    <location>
        <begin position="1"/>
        <end position="16"/>
    </location>
</feature>
<dbReference type="GO" id="GO:0007166">
    <property type="term" value="P:cell surface receptor signaling pathway"/>
    <property type="evidence" value="ECO:0007669"/>
    <property type="project" value="InterPro"/>
</dbReference>
<dbReference type="EMBL" id="JAIQCJ010002005">
    <property type="protein sequence ID" value="KAJ8785800.1"/>
    <property type="molecule type" value="Genomic_DNA"/>
</dbReference>
<dbReference type="Proteomes" id="UP001159641">
    <property type="component" value="Unassembled WGS sequence"/>
</dbReference>
<feature type="region of interest" description="Disordered" evidence="1">
    <location>
        <begin position="1"/>
        <end position="25"/>
    </location>
</feature>
<evidence type="ECO:0000259" key="2">
    <source>
        <dbReference type="Pfam" id="PF22215"/>
    </source>
</evidence>
<sequence>MTSKGHIRPVAARHGHRGQEARAGTRHFPRGLAFADFSPGRKAVVREAGVSSWNCAQDRLDALRRGEDMDQLRQIISLGQLIYNQCEEMKYCQKQCWRLRNHVHGLLQPLQMLQAQGERNLPTEKTNALKRFQAALEEAKERID</sequence>
<dbReference type="InterPro" id="IPR036537">
    <property type="entry name" value="Adaptor_Cbl_N_dom_sf"/>
</dbReference>
<protein>
    <recommendedName>
        <fullName evidence="2">Mixed lineage kinase domain-containing protein</fullName>
    </recommendedName>
</protein>
<gene>
    <name evidence="3" type="ORF">J1605_006760</name>
</gene>
<dbReference type="Gene3D" id="1.20.930.20">
    <property type="entry name" value="Adaptor protein Cbl, N-terminal domain"/>
    <property type="match status" value="1"/>
</dbReference>
<evidence type="ECO:0000313" key="4">
    <source>
        <dbReference type="Proteomes" id="UP001159641"/>
    </source>
</evidence>
<dbReference type="AlphaFoldDB" id="A0AB34H4I4"/>
<comment type="caution">
    <text evidence="3">The sequence shown here is derived from an EMBL/GenBank/DDBJ whole genome shotgun (WGS) entry which is preliminary data.</text>
</comment>
<keyword evidence="4" id="KW-1185">Reference proteome</keyword>
<dbReference type="InterPro" id="IPR059179">
    <property type="entry name" value="MLKL-like_MCAfunc"/>
</dbReference>
<dbReference type="InterPro" id="IPR054000">
    <property type="entry name" value="MLKL_N"/>
</dbReference>
<evidence type="ECO:0000256" key="1">
    <source>
        <dbReference type="SAM" id="MobiDB-lite"/>
    </source>
</evidence>
<organism evidence="3 4">
    <name type="scientific">Eschrichtius robustus</name>
    <name type="common">California gray whale</name>
    <name type="synonym">Eschrichtius gibbosus</name>
    <dbReference type="NCBI Taxonomy" id="9764"/>
    <lineage>
        <taxon>Eukaryota</taxon>
        <taxon>Metazoa</taxon>
        <taxon>Chordata</taxon>
        <taxon>Craniata</taxon>
        <taxon>Vertebrata</taxon>
        <taxon>Euteleostomi</taxon>
        <taxon>Mammalia</taxon>
        <taxon>Eutheria</taxon>
        <taxon>Laurasiatheria</taxon>
        <taxon>Artiodactyla</taxon>
        <taxon>Whippomorpha</taxon>
        <taxon>Cetacea</taxon>
        <taxon>Mysticeti</taxon>
        <taxon>Eschrichtiidae</taxon>
        <taxon>Eschrichtius</taxon>
    </lineage>
</organism>
<reference evidence="3 4" key="1">
    <citation type="submission" date="2022-11" db="EMBL/GenBank/DDBJ databases">
        <title>Whole genome sequence of Eschrichtius robustus ER-17-0199.</title>
        <authorList>
            <person name="Bruniche-Olsen A."/>
            <person name="Black A.N."/>
            <person name="Fields C.J."/>
            <person name="Walden K."/>
            <person name="Dewoody J.A."/>
        </authorList>
    </citation>
    <scope>NUCLEOTIDE SEQUENCE [LARGE SCALE GENOMIC DNA]</scope>
    <source>
        <strain evidence="3">ER-17-0199</strain>
        <tissue evidence="3">Blubber</tissue>
    </source>
</reference>
<accession>A0AB34H4I4</accession>
<name>A0AB34H4I4_ESCRO</name>
<proteinExistence type="predicted"/>
<evidence type="ECO:0000313" key="3">
    <source>
        <dbReference type="EMBL" id="KAJ8785800.1"/>
    </source>
</evidence>
<dbReference type="Pfam" id="PF22215">
    <property type="entry name" value="MLKL_N"/>
    <property type="match status" value="1"/>
</dbReference>